<dbReference type="Gene3D" id="3.40.50.720">
    <property type="entry name" value="NAD(P)-binding Rossmann-like Domain"/>
    <property type="match status" value="1"/>
</dbReference>
<gene>
    <name evidence="2" type="ORF">U3653_21415</name>
</gene>
<feature type="domain" description="Thioester reductase (TE)" evidence="1">
    <location>
        <begin position="41"/>
        <end position="210"/>
    </location>
</feature>
<dbReference type="PANTHER" id="PTHR11011">
    <property type="entry name" value="MALE STERILITY PROTEIN 2-RELATED"/>
    <property type="match status" value="1"/>
</dbReference>
<sequence length="347" mass="36744">MKIFVTGGAGVVGVPLLRMLGARHEVVALTHSRPVAGADAVVRGDLTAPGLGLDARDTDMVLDGLDLVVHCAANVDFAAGPEKLHAVNVVGTQRVLDLAARASARVVHVSTAFVDLDLPEDITGGYATLRPGEYLVAKRAGEAAVRGSGLPYTIVRPSAIGGHSKTGAITEYQGVHSISRAMLRGSVPLFLCAAQARYDLVPCDVVAAVIAAVVEAQTPPELAWATIGPAAITAQRLLEIFDETAAEYGLPHRSPRRVDPEIFQRLLKPAFFDDLRPSEKTKMANLMTTLAALFQPDPMPTSLGTLPGAPQAYSAAEAEEVMRTTYRTVIARENMAATAHERSEVMV</sequence>
<evidence type="ECO:0000259" key="1">
    <source>
        <dbReference type="Pfam" id="PF07993"/>
    </source>
</evidence>
<evidence type="ECO:0000313" key="2">
    <source>
        <dbReference type="EMBL" id="MEB3512597.1"/>
    </source>
</evidence>
<organism evidence="2 3">
    <name type="scientific">Nocardia implantans</name>
    <dbReference type="NCBI Taxonomy" id="3108168"/>
    <lineage>
        <taxon>Bacteria</taxon>
        <taxon>Bacillati</taxon>
        <taxon>Actinomycetota</taxon>
        <taxon>Actinomycetes</taxon>
        <taxon>Mycobacteriales</taxon>
        <taxon>Nocardiaceae</taxon>
        <taxon>Nocardia</taxon>
    </lineage>
</organism>
<dbReference type="EMBL" id="JAYKYQ010000009">
    <property type="protein sequence ID" value="MEB3512597.1"/>
    <property type="molecule type" value="Genomic_DNA"/>
</dbReference>
<dbReference type="Proteomes" id="UP001348098">
    <property type="component" value="Unassembled WGS sequence"/>
</dbReference>
<dbReference type="SUPFAM" id="SSF51735">
    <property type="entry name" value="NAD(P)-binding Rossmann-fold domains"/>
    <property type="match status" value="1"/>
</dbReference>
<dbReference type="InterPro" id="IPR026055">
    <property type="entry name" value="FAR"/>
</dbReference>
<evidence type="ECO:0000313" key="3">
    <source>
        <dbReference type="Proteomes" id="UP001348098"/>
    </source>
</evidence>
<dbReference type="RefSeq" id="WP_195081703.1">
    <property type="nucleotide sequence ID" value="NZ_JAYESH010000007.1"/>
</dbReference>
<comment type="caution">
    <text evidence="2">The sequence shown here is derived from an EMBL/GenBank/DDBJ whole genome shotgun (WGS) entry which is preliminary data.</text>
</comment>
<dbReference type="InterPro" id="IPR013120">
    <property type="entry name" value="FAR_NAD-bd"/>
</dbReference>
<dbReference type="Pfam" id="PF07993">
    <property type="entry name" value="NAD_binding_4"/>
    <property type="match status" value="1"/>
</dbReference>
<protein>
    <submittedName>
        <fullName evidence="2">SDR family oxidoreductase</fullName>
    </submittedName>
</protein>
<proteinExistence type="predicted"/>
<keyword evidence="3" id="KW-1185">Reference proteome</keyword>
<reference evidence="2 3" key="1">
    <citation type="submission" date="2023-12" db="EMBL/GenBank/DDBJ databases">
        <title>novel species in genus Nocarida.</title>
        <authorList>
            <person name="Li Z."/>
        </authorList>
    </citation>
    <scope>NUCLEOTIDE SEQUENCE [LARGE SCALE GENOMIC DNA]</scope>
    <source>
        <strain evidence="2 3">CDC186</strain>
    </source>
</reference>
<name>A0ABU6AYN0_9NOCA</name>
<dbReference type="InterPro" id="IPR036291">
    <property type="entry name" value="NAD(P)-bd_dom_sf"/>
</dbReference>
<accession>A0ABU6AYN0</accession>